<reference evidence="2" key="1">
    <citation type="submission" date="2022-11" db="UniProtKB">
        <authorList>
            <consortium name="WormBaseParasite"/>
        </authorList>
    </citation>
    <scope>IDENTIFICATION</scope>
</reference>
<dbReference type="Proteomes" id="UP000887576">
    <property type="component" value="Unplaced"/>
</dbReference>
<name>A0AC34Q1S3_9BILA</name>
<protein>
    <submittedName>
        <fullName evidence="2">Uncharacterized protein</fullName>
    </submittedName>
</protein>
<accession>A0AC34Q1S3</accession>
<sequence length="1026" mass="115731">MTMSSIVVSLVGGPPWGFRISQDKDGLPYISQVLPEGRADKEGIKFGDYIDQVNGENCYQIQQIHNKMRSAHGVLRLRLKRSNDPCFPKQLIRKPMSENHLSIPLPVSKSNAAAKPPVINSYNGGMRGSAQEKKHYFEAAIAKQIQPIPPPVKKSGKKLFATPILPNFGFSSESETELSGCDSVSGENYSTSGYGNQPSVASSEGTENSWYESTPTESSYGSKTPTIFDYENYDQRDRMDSATPIVVEYDGKQSPLFYWNENGSLNANQNVNDTSTDSGVTMSNSEKLIPLPPPPPPTKTWQLKVDEMSPKAIPAISTTVATGSASGEVEIPRPKSVAELRAEIATKLEVRNPAGQVAAPISPAVPINSVIVHSPLRPQHGKLTPSVSLLSLDQFSNMVKTSKPEILPQQNFIERSPDFPSNEKNGMMFRDGNNDHICIEEQHGHRNDTPLLSKRSTDDEKNIRELPTSSIPIESRLESQVQNLHVNGSDVTVTASVEPKAEKSTDSSNRLGELIELARKSFNDDTGRQLVDFLWKKPNNDEGNRFKLRNGSRLQRPHSVYELSFDMENINGSQTLPIIRRKQDNSNVNDEKTAWYKEIHKLCHKIPYADERTVSYRIGETESSMLNNRPITPQSRLEQQQNEQLLFEQQQRRAKSVGRYDPVADMEILEHWSRQKQQNVREQNGSQQGSPNPLTKGVNEMKKMTMEEILQRQKAEKLSEELNDQKNRQHGYFPGASPALQNNVQRFEHFLHGSVGNNVENTESRCSTPLRRPFLANPIRTCTALYKFLAQSPRELSLNRGDVVRVHREVDSNWIEGERNGHVGIFPASYVQMDEDASTSKNRVRALYPFQARNRNELSLKKGEILRKRREIDPNWFEGTNSKGQIGIFPKCYVQPFIEGQEEEEDINEVSVLPDRPKTPKIVATNHPRATSPLSSKKEVERSHQIQQWEQRHGNFGFSGPAKIVPKNSETYRALYPYKPEHPDELELQENDIVFVVQKCDDGWMIGTLLRTGQFGTFPGNYVEKH</sequence>
<evidence type="ECO:0000313" key="1">
    <source>
        <dbReference type="Proteomes" id="UP000887576"/>
    </source>
</evidence>
<evidence type="ECO:0000313" key="2">
    <source>
        <dbReference type="WBParaSite" id="JU765_v2.g12103.t2"/>
    </source>
</evidence>
<proteinExistence type="predicted"/>
<dbReference type="WBParaSite" id="JU765_v2.g12103.t2">
    <property type="protein sequence ID" value="JU765_v2.g12103.t2"/>
    <property type="gene ID" value="JU765_v2.g12103"/>
</dbReference>
<organism evidence="1 2">
    <name type="scientific">Panagrolaimus sp. JU765</name>
    <dbReference type="NCBI Taxonomy" id="591449"/>
    <lineage>
        <taxon>Eukaryota</taxon>
        <taxon>Metazoa</taxon>
        <taxon>Ecdysozoa</taxon>
        <taxon>Nematoda</taxon>
        <taxon>Chromadorea</taxon>
        <taxon>Rhabditida</taxon>
        <taxon>Tylenchina</taxon>
        <taxon>Panagrolaimomorpha</taxon>
        <taxon>Panagrolaimoidea</taxon>
        <taxon>Panagrolaimidae</taxon>
        <taxon>Panagrolaimus</taxon>
    </lineage>
</organism>